<dbReference type="EMBL" id="CP124755">
    <property type="protein sequence ID" value="WGZ90118.1"/>
    <property type="molecule type" value="Genomic_DNA"/>
</dbReference>
<evidence type="ECO:0000313" key="6">
    <source>
        <dbReference type="EMBL" id="WGZ90118.1"/>
    </source>
</evidence>
<dbReference type="PANTHER" id="PTHR43060">
    <property type="entry name" value="3-HYDROXYISOBUTYRATE DEHYDROGENASE-LIKE 1, MITOCHONDRIAL-RELATED"/>
    <property type="match status" value="1"/>
</dbReference>
<dbReference type="SUPFAM" id="SSF51735">
    <property type="entry name" value="NAD(P)-binding Rossmann-fold domains"/>
    <property type="match status" value="1"/>
</dbReference>
<feature type="domain" description="6-phosphogluconate dehydrogenase NADP-binding" evidence="4">
    <location>
        <begin position="13"/>
        <end position="172"/>
    </location>
</feature>
<dbReference type="InterPro" id="IPR006115">
    <property type="entry name" value="6PGDH_NADP-bd"/>
</dbReference>
<proteinExistence type="predicted"/>
<evidence type="ECO:0000259" key="5">
    <source>
        <dbReference type="Pfam" id="PF14833"/>
    </source>
</evidence>
<dbReference type="AlphaFoldDB" id="A0AA95H5W1"/>
<feature type="active site" evidence="3">
    <location>
        <position position="181"/>
    </location>
</feature>
<dbReference type="Pfam" id="PF14833">
    <property type="entry name" value="NAD_binding_11"/>
    <property type="match status" value="1"/>
</dbReference>
<dbReference type="InterPro" id="IPR036291">
    <property type="entry name" value="NAD(P)-bd_dom_sf"/>
</dbReference>
<dbReference type="Gene3D" id="3.40.50.720">
    <property type="entry name" value="NAD(P)-binding Rossmann-like Domain"/>
    <property type="match status" value="1"/>
</dbReference>
<dbReference type="InterPro" id="IPR029154">
    <property type="entry name" value="HIBADH-like_NADP-bd"/>
</dbReference>
<dbReference type="PIRSF" id="PIRSF000103">
    <property type="entry name" value="HIBADH"/>
    <property type="match status" value="1"/>
</dbReference>
<evidence type="ECO:0000256" key="3">
    <source>
        <dbReference type="PIRSR" id="PIRSR000103-1"/>
    </source>
</evidence>
<dbReference type="KEGG" id="tdu:QJT80_11500"/>
<dbReference type="Pfam" id="PF03446">
    <property type="entry name" value="NAD_binding_2"/>
    <property type="match status" value="1"/>
</dbReference>
<name>A0AA95H5W1_9GAMM</name>
<organism evidence="6">
    <name type="scientific">Candidatus Thiocaldithrix dubininis</name>
    <dbReference type="NCBI Taxonomy" id="3080823"/>
    <lineage>
        <taxon>Bacteria</taxon>
        <taxon>Pseudomonadati</taxon>
        <taxon>Pseudomonadota</taxon>
        <taxon>Gammaproteobacteria</taxon>
        <taxon>Thiotrichales</taxon>
        <taxon>Thiotrichaceae</taxon>
        <taxon>Candidatus Thiocaldithrix</taxon>
    </lineage>
</organism>
<dbReference type="Gene3D" id="1.10.1040.10">
    <property type="entry name" value="N-(1-d-carboxylethyl)-l-norvaline Dehydrogenase, domain 2"/>
    <property type="match status" value="1"/>
</dbReference>
<accession>A0AA95H5W1</accession>
<feature type="domain" description="3-hydroxyisobutyrate dehydrogenase-like NAD-binding" evidence="5">
    <location>
        <begin position="175"/>
        <end position="294"/>
    </location>
</feature>
<dbReference type="GO" id="GO:0016491">
    <property type="term" value="F:oxidoreductase activity"/>
    <property type="evidence" value="ECO:0007669"/>
    <property type="project" value="UniProtKB-KW"/>
</dbReference>
<evidence type="ECO:0000256" key="1">
    <source>
        <dbReference type="ARBA" id="ARBA00023002"/>
    </source>
</evidence>
<dbReference type="GO" id="GO:0050661">
    <property type="term" value="F:NADP binding"/>
    <property type="evidence" value="ECO:0007669"/>
    <property type="project" value="InterPro"/>
</dbReference>
<dbReference type="GO" id="GO:0051287">
    <property type="term" value="F:NAD binding"/>
    <property type="evidence" value="ECO:0007669"/>
    <property type="project" value="InterPro"/>
</dbReference>
<protein>
    <submittedName>
        <fullName evidence="6">NAD(P)-dependent oxidoreductase</fullName>
        <ecNumber evidence="6">1.1.-.-</ecNumber>
    </submittedName>
</protein>
<dbReference type="InterPro" id="IPR013328">
    <property type="entry name" value="6PGD_dom2"/>
</dbReference>
<dbReference type="Proteomes" id="UP001300672">
    <property type="component" value="Chromosome"/>
</dbReference>
<dbReference type="InterPro" id="IPR008927">
    <property type="entry name" value="6-PGluconate_DH-like_C_sf"/>
</dbReference>
<reference evidence="6" key="1">
    <citation type="journal article" date="2023" name="Int. J. Mol. Sci.">
        <title>Metagenomics Revealed a New Genus 'Candidatus Thiocaldithrix dubininis' gen. nov., sp. nov. and a New Species 'Candidatus Thiothrix putei' sp. nov. in the Family Thiotrichaceae, Some Members of Which Have Traits of Both Na+- and H+-Motive Energetics.</title>
        <authorList>
            <person name="Ravin N.V."/>
            <person name="Muntyan M.S."/>
            <person name="Smolyakov D.D."/>
            <person name="Rudenko T.S."/>
            <person name="Beletsky A.V."/>
            <person name="Mardanov A.V."/>
            <person name="Grabovich M.Y."/>
        </authorList>
    </citation>
    <scope>NUCLEOTIDE SEQUENCE</scope>
    <source>
        <strain evidence="6">GKL-01</strain>
    </source>
</reference>
<reference evidence="6" key="2">
    <citation type="submission" date="2023-04" db="EMBL/GenBank/DDBJ databases">
        <authorList>
            <person name="Beletskiy A.V."/>
            <person name="Mardanov A.V."/>
            <person name="Ravin N.V."/>
        </authorList>
    </citation>
    <scope>NUCLEOTIDE SEQUENCE</scope>
    <source>
        <strain evidence="6">GKL-01</strain>
    </source>
</reference>
<evidence type="ECO:0000259" key="4">
    <source>
        <dbReference type="Pfam" id="PF03446"/>
    </source>
</evidence>
<dbReference type="PANTHER" id="PTHR43060:SF15">
    <property type="entry name" value="3-HYDROXYISOBUTYRATE DEHYDROGENASE-LIKE 1, MITOCHONDRIAL-RELATED"/>
    <property type="match status" value="1"/>
</dbReference>
<gene>
    <name evidence="6" type="ORF">QJT80_11500</name>
</gene>
<sequence>MSAEDYMQTTKPRIGWIGPGIMGKPMCKNLMNAGFELAVNARRPASAQELVELGASFYATPAELAKHVDIVISMVSDTPDVEAVLLGKDGVIDSHNPNLLVIDMSTISPVKTREIATQLNAKGIRFLDAPVSGGDVGAIAGTLTIMVGGAADDLAYALPVLQAMGKTITHIGEHGAGQLTKACNQLVAAQTVIAITEAFTMAEAAGVDPAKVRQALLGGFAYSKVLELHGQRILSHNYQPGFKAHLHNKDMHIVADTIAAFGLALPGTARACDYMQALVEQGDGELDSSALAKIVQQRARLHEI</sequence>
<keyword evidence="1 6" id="KW-0560">Oxidoreductase</keyword>
<dbReference type="EC" id="1.1.-.-" evidence="6"/>
<dbReference type="InterPro" id="IPR015815">
    <property type="entry name" value="HIBADH-related"/>
</dbReference>
<dbReference type="SUPFAM" id="SSF48179">
    <property type="entry name" value="6-phosphogluconate dehydrogenase C-terminal domain-like"/>
    <property type="match status" value="1"/>
</dbReference>
<evidence type="ECO:0000256" key="2">
    <source>
        <dbReference type="ARBA" id="ARBA00023027"/>
    </source>
</evidence>
<keyword evidence="2" id="KW-0520">NAD</keyword>